<dbReference type="Proteomes" id="UP000669179">
    <property type="component" value="Unassembled WGS sequence"/>
</dbReference>
<keyword evidence="2" id="KW-0012">Acyltransferase</keyword>
<dbReference type="PROSITE" id="PS51186">
    <property type="entry name" value="GNAT"/>
    <property type="match status" value="1"/>
</dbReference>
<comment type="similarity">
    <text evidence="3">Belongs to the acetyltransferase family. RimJ subfamily.</text>
</comment>
<evidence type="ECO:0000259" key="4">
    <source>
        <dbReference type="PROSITE" id="PS51186"/>
    </source>
</evidence>
<dbReference type="PANTHER" id="PTHR43792:SF8">
    <property type="entry name" value="[RIBOSOMAL PROTEIN US5]-ALANINE N-ACETYLTRANSFERASE"/>
    <property type="match status" value="1"/>
</dbReference>
<gene>
    <name evidence="5" type="ORF">J4573_38680</name>
</gene>
<dbReference type="Gene3D" id="3.40.630.30">
    <property type="match status" value="1"/>
</dbReference>
<dbReference type="PANTHER" id="PTHR43792">
    <property type="entry name" value="GNAT FAMILY, PUTATIVE (AFU_ORTHOLOGUE AFUA_3G00765)-RELATED-RELATED"/>
    <property type="match status" value="1"/>
</dbReference>
<dbReference type="Pfam" id="PF13302">
    <property type="entry name" value="Acetyltransf_3"/>
    <property type="match status" value="1"/>
</dbReference>
<organism evidence="5 6">
    <name type="scientific">Actinomadura barringtoniae</name>
    <dbReference type="NCBI Taxonomy" id="1427535"/>
    <lineage>
        <taxon>Bacteria</taxon>
        <taxon>Bacillati</taxon>
        <taxon>Actinomycetota</taxon>
        <taxon>Actinomycetes</taxon>
        <taxon>Streptosporangiales</taxon>
        <taxon>Thermomonosporaceae</taxon>
        <taxon>Actinomadura</taxon>
    </lineage>
</organism>
<accession>A0A939PHP2</accession>
<evidence type="ECO:0000256" key="1">
    <source>
        <dbReference type="ARBA" id="ARBA00022679"/>
    </source>
</evidence>
<reference evidence="5" key="1">
    <citation type="submission" date="2021-03" db="EMBL/GenBank/DDBJ databases">
        <authorList>
            <person name="Kanchanasin P."/>
            <person name="Saeng-In P."/>
            <person name="Phongsopitanun W."/>
            <person name="Yuki M."/>
            <person name="Kudo T."/>
            <person name="Ohkuma M."/>
            <person name="Tanasupawat S."/>
        </authorList>
    </citation>
    <scope>NUCLEOTIDE SEQUENCE</scope>
    <source>
        <strain evidence="5">GKU 128</strain>
    </source>
</reference>
<name>A0A939PHP2_9ACTN</name>
<dbReference type="SUPFAM" id="SSF55729">
    <property type="entry name" value="Acyl-CoA N-acyltransferases (Nat)"/>
    <property type="match status" value="1"/>
</dbReference>
<comment type="caution">
    <text evidence="5">The sequence shown here is derived from an EMBL/GenBank/DDBJ whole genome shotgun (WGS) entry which is preliminary data.</text>
</comment>
<dbReference type="InterPro" id="IPR051531">
    <property type="entry name" value="N-acetyltransferase"/>
</dbReference>
<dbReference type="InterPro" id="IPR016181">
    <property type="entry name" value="Acyl_CoA_acyltransferase"/>
</dbReference>
<sequence>MLLRLERWSDGDLDLLRQKNAPEMREHLGGPETEEAVLKRHRRYLEDGDPQVGLMFAIVLDTGERAGTIGYWERPWRDELVYETGWGVLPAYQGRGLASAAAQAVIEVAREQRRLRYLHAFPSVDHPASNAVCKKAGFTLLGETDFEYPPGTLMRSNDWRLELHPTFGARKAT</sequence>
<dbReference type="EMBL" id="JAGEOJ010000019">
    <property type="protein sequence ID" value="MBO2453072.1"/>
    <property type="molecule type" value="Genomic_DNA"/>
</dbReference>
<protein>
    <submittedName>
        <fullName evidence="5">GNAT family N-acetyltransferase</fullName>
    </submittedName>
</protein>
<dbReference type="GO" id="GO:0005737">
    <property type="term" value="C:cytoplasm"/>
    <property type="evidence" value="ECO:0007669"/>
    <property type="project" value="TreeGrafter"/>
</dbReference>
<keyword evidence="1" id="KW-0808">Transferase</keyword>
<dbReference type="AlphaFoldDB" id="A0A939PHP2"/>
<feature type="domain" description="N-acetyltransferase" evidence="4">
    <location>
        <begin position="3"/>
        <end position="159"/>
    </location>
</feature>
<evidence type="ECO:0000256" key="2">
    <source>
        <dbReference type="ARBA" id="ARBA00023315"/>
    </source>
</evidence>
<dbReference type="InterPro" id="IPR000182">
    <property type="entry name" value="GNAT_dom"/>
</dbReference>
<proteinExistence type="inferred from homology"/>
<dbReference type="CDD" id="cd04301">
    <property type="entry name" value="NAT_SF"/>
    <property type="match status" value="1"/>
</dbReference>
<evidence type="ECO:0000313" key="5">
    <source>
        <dbReference type="EMBL" id="MBO2453072.1"/>
    </source>
</evidence>
<keyword evidence="6" id="KW-1185">Reference proteome</keyword>
<dbReference type="GO" id="GO:0008999">
    <property type="term" value="F:protein-N-terminal-alanine acetyltransferase activity"/>
    <property type="evidence" value="ECO:0007669"/>
    <property type="project" value="TreeGrafter"/>
</dbReference>
<evidence type="ECO:0000313" key="6">
    <source>
        <dbReference type="Proteomes" id="UP000669179"/>
    </source>
</evidence>
<evidence type="ECO:0000256" key="3">
    <source>
        <dbReference type="ARBA" id="ARBA00038502"/>
    </source>
</evidence>